<keyword evidence="2" id="KW-0812">Transmembrane</keyword>
<gene>
    <name evidence="3" type="ORF">GOP47_0000480</name>
</gene>
<dbReference type="PANTHER" id="PTHR35508">
    <property type="entry name" value="VOLTAGE-DEPENDENT L-TYPE CALCIUM CHANNEL SUBUNIT"/>
    <property type="match status" value="1"/>
</dbReference>
<proteinExistence type="predicted"/>
<sequence>METEVPNGEAGLQAEHPWSSNPTSFIHRTQESLWVKSAQLQKSLRHASSDLTLWMKKGSPWRAFLVSTVAIVLLLALAGVGTFMFFFLAATLNAVAIGFLASVAAVGAFAALFFSSLIAIYIGALVTAVIFISTITFICICAALTAAGWIAFLWAVWQGLQKGTNFLKGCFGFSVCKLPSNGVIDYQQQYEKPY</sequence>
<organism evidence="3 4">
    <name type="scientific">Adiantum capillus-veneris</name>
    <name type="common">Maidenhair fern</name>
    <dbReference type="NCBI Taxonomy" id="13818"/>
    <lineage>
        <taxon>Eukaryota</taxon>
        <taxon>Viridiplantae</taxon>
        <taxon>Streptophyta</taxon>
        <taxon>Embryophyta</taxon>
        <taxon>Tracheophyta</taxon>
        <taxon>Polypodiopsida</taxon>
        <taxon>Polypodiidae</taxon>
        <taxon>Polypodiales</taxon>
        <taxon>Pteridineae</taxon>
        <taxon>Pteridaceae</taxon>
        <taxon>Vittarioideae</taxon>
        <taxon>Adiantum</taxon>
    </lineage>
</organism>
<reference evidence="3" key="1">
    <citation type="submission" date="2021-01" db="EMBL/GenBank/DDBJ databases">
        <title>Adiantum capillus-veneris genome.</title>
        <authorList>
            <person name="Fang Y."/>
            <person name="Liao Q."/>
        </authorList>
    </citation>
    <scope>NUCLEOTIDE SEQUENCE</scope>
    <source>
        <strain evidence="3">H3</strain>
        <tissue evidence="3">Leaf</tissue>
    </source>
</reference>
<keyword evidence="2" id="KW-1133">Transmembrane helix</keyword>
<dbReference type="AlphaFoldDB" id="A0A9D4ZSC9"/>
<evidence type="ECO:0000313" key="4">
    <source>
        <dbReference type="Proteomes" id="UP000886520"/>
    </source>
</evidence>
<dbReference type="PANTHER" id="PTHR35508:SF1">
    <property type="entry name" value="VOLTAGE-DEPENDENT L-TYPE CALCIUM CHANNEL SUBUNIT"/>
    <property type="match status" value="1"/>
</dbReference>
<dbReference type="Proteomes" id="UP000886520">
    <property type="component" value="Chromosome 1"/>
</dbReference>
<evidence type="ECO:0000256" key="1">
    <source>
        <dbReference type="SAM" id="MobiDB-lite"/>
    </source>
</evidence>
<feature type="transmembrane region" description="Helical" evidence="2">
    <location>
        <begin position="63"/>
        <end position="88"/>
    </location>
</feature>
<evidence type="ECO:0000313" key="3">
    <source>
        <dbReference type="EMBL" id="KAI5084311.1"/>
    </source>
</evidence>
<accession>A0A9D4ZSC9</accession>
<keyword evidence="2" id="KW-0472">Membrane</keyword>
<dbReference type="EMBL" id="JABFUD020000001">
    <property type="protein sequence ID" value="KAI5084311.1"/>
    <property type="molecule type" value="Genomic_DNA"/>
</dbReference>
<comment type="caution">
    <text evidence="3">The sequence shown here is derived from an EMBL/GenBank/DDBJ whole genome shotgun (WGS) entry which is preliminary data.</text>
</comment>
<evidence type="ECO:0008006" key="5">
    <source>
        <dbReference type="Google" id="ProtNLM"/>
    </source>
</evidence>
<protein>
    <recommendedName>
        <fullName evidence="5">Transmembrane protein</fullName>
    </recommendedName>
</protein>
<name>A0A9D4ZSC9_ADICA</name>
<evidence type="ECO:0000256" key="2">
    <source>
        <dbReference type="SAM" id="Phobius"/>
    </source>
</evidence>
<feature type="region of interest" description="Disordered" evidence="1">
    <location>
        <begin position="1"/>
        <end position="21"/>
    </location>
</feature>
<keyword evidence="4" id="KW-1185">Reference proteome</keyword>
<feature type="transmembrane region" description="Helical" evidence="2">
    <location>
        <begin position="129"/>
        <end position="157"/>
    </location>
</feature>
<feature type="transmembrane region" description="Helical" evidence="2">
    <location>
        <begin position="94"/>
        <end position="122"/>
    </location>
</feature>
<dbReference type="OrthoDB" id="1925129at2759"/>